<dbReference type="Gene3D" id="1.10.1240.30">
    <property type="entry name" value="KaiA/RbsU domain"/>
    <property type="match status" value="1"/>
</dbReference>
<dbReference type="InterPro" id="IPR017944">
    <property type="entry name" value="KaiA/RbsU_helical_domain_sf"/>
</dbReference>
<keyword evidence="2" id="KW-1185">Reference proteome</keyword>
<dbReference type="Proteomes" id="UP000315647">
    <property type="component" value="Chromosome"/>
</dbReference>
<dbReference type="Gene3D" id="3.40.50.2300">
    <property type="match status" value="1"/>
</dbReference>
<accession>A0A517Q9D7</accession>
<accession>A0A518A8Q1</accession>
<proteinExistence type="predicted"/>
<protein>
    <submittedName>
        <fullName evidence="1">Uncharacterized protein</fullName>
    </submittedName>
</protein>
<dbReference type="SUPFAM" id="SSF52172">
    <property type="entry name" value="CheY-like"/>
    <property type="match status" value="1"/>
</dbReference>
<dbReference type="RefSeq" id="WP_145110503.1">
    <property type="nucleotide sequence ID" value="NZ_CP036277.1"/>
</dbReference>
<name>A0A518A8Q1_9PLAN</name>
<dbReference type="InterPro" id="IPR011006">
    <property type="entry name" value="CheY-like_superfamily"/>
</dbReference>
<gene>
    <name evidence="1" type="ORF">Enr10x_35780</name>
</gene>
<dbReference type="EMBL" id="CP037421">
    <property type="protein sequence ID" value="QDT28238.1"/>
    <property type="molecule type" value="Genomic_DNA"/>
</dbReference>
<evidence type="ECO:0000313" key="2">
    <source>
        <dbReference type="Proteomes" id="UP000315647"/>
    </source>
</evidence>
<dbReference type="AlphaFoldDB" id="A0A518A8Q1"/>
<sequence>MNEQDDKDNQTAAAAFADFAERQDRSPQPNRLPSTDVPDAATDHSPASVIPPRFRLLFVSEQRPEWVGFALRLDAIGCSEPRLEWASTAEEALKLLSHNSYDCLLIQADPASATARRELLQAIRVSGCDEPIVLVCATSNDMLALAACEFHAELLVSTAGWDAPALLSYVQRALRMQQLQEDHHRLQVENHRRLVRERDEAERLLNQQRSMVEELQTLVYPGELDFTSDESAQENTVLEESIQEGEIPADIPEYYHELLRTYVIMGSGSLKDEIIQIAELLAAARLTSRQVLEFHLQCVETIVRGLGNRSSRHVMSRADLLALEMMVHLGECYQKKLSE</sequence>
<reference evidence="1 2" key="1">
    <citation type="submission" date="2019-03" db="EMBL/GenBank/DDBJ databases">
        <title>Deep-cultivation of Planctomycetes and their phenomic and genomic characterization uncovers novel biology.</title>
        <authorList>
            <person name="Wiegand S."/>
            <person name="Jogler M."/>
            <person name="Boedeker C."/>
            <person name="Pinto D."/>
            <person name="Vollmers J."/>
            <person name="Rivas-Marin E."/>
            <person name="Kohn T."/>
            <person name="Peeters S.H."/>
            <person name="Heuer A."/>
            <person name="Rast P."/>
            <person name="Oberbeckmann S."/>
            <person name="Bunk B."/>
            <person name="Jeske O."/>
            <person name="Meyerdierks A."/>
            <person name="Storesund J.E."/>
            <person name="Kallscheuer N."/>
            <person name="Luecker S."/>
            <person name="Lage O.M."/>
            <person name="Pohl T."/>
            <person name="Merkel B.J."/>
            <person name="Hornburger P."/>
            <person name="Mueller R.-W."/>
            <person name="Bruemmer F."/>
            <person name="Labrenz M."/>
            <person name="Spormann A.M."/>
            <person name="Op den Camp H."/>
            <person name="Overmann J."/>
            <person name="Amann R."/>
            <person name="Jetten M.S.M."/>
            <person name="Mascher T."/>
            <person name="Medema M.H."/>
            <person name="Devos D.P."/>
            <person name="Kaster A.-K."/>
            <person name="Ovreas L."/>
            <person name="Rohde M."/>
            <person name="Galperin M.Y."/>
            <person name="Jogler C."/>
        </authorList>
    </citation>
    <scope>NUCLEOTIDE SEQUENCE [LARGE SCALE GENOMIC DNA]</scope>
    <source>
        <strain evidence="1 2">Enr10</strain>
    </source>
</reference>
<evidence type="ECO:0000313" key="1">
    <source>
        <dbReference type="EMBL" id="QDT28238.1"/>
    </source>
</evidence>
<organism evidence="1 2">
    <name type="scientific">Gimesia panareensis</name>
    <dbReference type="NCBI Taxonomy" id="2527978"/>
    <lineage>
        <taxon>Bacteria</taxon>
        <taxon>Pseudomonadati</taxon>
        <taxon>Planctomycetota</taxon>
        <taxon>Planctomycetia</taxon>
        <taxon>Planctomycetales</taxon>
        <taxon>Planctomycetaceae</taxon>
        <taxon>Gimesia</taxon>
    </lineage>
</organism>